<dbReference type="SUPFAM" id="SSF88659">
    <property type="entry name" value="Sigma3 and sigma4 domains of RNA polymerase sigma factors"/>
    <property type="match status" value="1"/>
</dbReference>
<dbReference type="CDD" id="cd06171">
    <property type="entry name" value="Sigma70_r4"/>
    <property type="match status" value="1"/>
</dbReference>
<gene>
    <name evidence="5" type="ORF">OB960_22910</name>
</gene>
<dbReference type="PANTHER" id="PTHR34236">
    <property type="entry name" value="DIMETHYL SULFOXIDE REDUCTASE TRANSCRIPTIONAL ACTIVATOR"/>
    <property type="match status" value="1"/>
</dbReference>
<accession>A0AAP3E410</accession>
<dbReference type="Pfam" id="PF04967">
    <property type="entry name" value="HTH_10"/>
    <property type="match status" value="1"/>
</dbReference>
<evidence type="ECO:0000259" key="4">
    <source>
        <dbReference type="Pfam" id="PF15915"/>
    </source>
</evidence>
<dbReference type="RefSeq" id="WP_338006039.1">
    <property type="nucleotide sequence ID" value="NZ_JAOPKA010000024.1"/>
</dbReference>
<dbReference type="EMBL" id="JAOPKA010000024">
    <property type="protein sequence ID" value="MCU4744231.1"/>
    <property type="molecule type" value="Genomic_DNA"/>
</dbReference>
<dbReference type="InterPro" id="IPR013324">
    <property type="entry name" value="RNA_pol_sigma_r3/r4-like"/>
</dbReference>
<dbReference type="PANTHER" id="PTHR34236:SF1">
    <property type="entry name" value="DIMETHYL SULFOXIDE REDUCTASE TRANSCRIPTIONAL ACTIVATOR"/>
    <property type="match status" value="1"/>
</dbReference>
<evidence type="ECO:0000313" key="6">
    <source>
        <dbReference type="Proteomes" id="UP001321018"/>
    </source>
</evidence>
<evidence type="ECO:0000259" key="3">
    <source>
        <dbReference type="Pfam" id="PF04967"/>
    </source>
</evidence>
<keyword evidence="1" id="KW-0805">Transcription regulation</keyword>
<dbReference type="Gene3D" id="1.10.10.10">
    <property type="entry name" value="Winged helix-like DNA-binding domain superfamily/Winged helix DNA-binding domain"/>
    <property type="match status" value="1"/>
</dbReference>
<comment type="caution">
    <text evidence="5">The sequence shown here is derived from an EMBL/GenBank/DDBJ whole genome shotgun (WGS) entry which is preliminary data.</text>
</comment>
<feature type="domain" description="Bacterioopsin transcriptional activator GAF and HTH associated" evidence="4">
    <location>
        <begin position="3"/>
        <end position="143"/>
    </location>
</feature>
<dbReference type="Pfam" id="PF15915">
    <property type="entry name" value="BAT"/>
    <property type="match status" value="1"/>
</dbReference>
<evidence type="ECO:0000256" key="2">
    <source>
        <dbReference type="ARBA" id="ARBA00023163"/>
    </source>
</evidence>
<protein>
    <submittedName>
        <fullName evidence="5">Helix-turn-helix domain-containing protein</fullName>
    </submittedName>
</protein>
<name>A0AAP3E410_9EURY</name>
<reference evidence="5" key="1">
    <citation type="submission" date="2022-09" db="EMBL/GenBank/DDBJ databases">
        <title>Enrichment on poylsaccharides allowed isolation of novel metabolic and taxonomic groups of Haloarchaea.</title>
        <authorList>
            <person name="Sorokin D.Y."/>
            <person name="Elcheninov A.G."/>
            <person name="Khizhniak T.V."/>
            <person name="Kolganova T.V."/>
            <person name="Kublanov I.V."/>
        </authorList>
    </citation>
    <scope>NUCLEOTIDE SEQUENCE</scope>
    <source>
        <strain evidence="5">AArc-xg1-1</strain>
    </source>
</reference>
<keyword evidence="2" id="KW-0804">Transcription</keyword>
<sequence length="216" mass="24486">MAIEASFTTTSDDFPLAEVFSKFPAGKIELDRVVPTNDFISPYFWLEGADEVEINMEGIEHPGISDLHVVDDVGGEVLVRIDWDFEYESVLSAVLETDIELRSAVGKEDKWTFEVRAEDQEGISDFHDYCQDNHIPMELTQLHALSPLHSQKEYDLTDTQREALTLLYARGYFDSPREATQEEVADELGITRQALASRLQRGMRRLIASTVIDSPE</sequence>
<evidence type="ECO:0000256" key="1">
    <source>
        <dbReference type="ARBA" id="ARBA00023015"/>
    </source>
</evidence>
<dbReference type="InterPro" id="IPR036388">
    <property type="entry name" value="WH-like_DNA-bd_sf"/>
</dbReference>
<feature type="domain" description="HTH bat-type" evidence="3">
    <location>
        <begin position="156"/>
        <end position="207"/>
    </location>
</feature>
<organism evidence="5 6">
    <name type="scientific">Natronoglomus mannanivorans</name>
    <dbReference type="NCBI Taxonomy" id="2979990"/>
    <lineage>
        <taxon>Archaea</taxon>
        <taxon>Methanobacteriati</taxon>
        <taxon>Methanobacteriota</taxon>
        <taxon>Stenosarchaea group</taxon>
        <taxon>Halobacteria</taxon>
        <taxon>Halobacteriales</taxon>
        <taxon>Natrialbaceae</taxon>
        <taxon>Natronoglomus</taxon>
    </lineage>
</organism>
<dbReference type="AlphaFoldDB" id="A0AAP3E410"/>
<dbReference type="Proteomes" id="UP001321018">
    <property type="component" value="Unassembled WGS sequence"/>
</dbReference>
<dbReference type="InterPro" id="IPR007050">
    <property type="entry name" value="HTH_bacterioopsin"/>
</dbReference>
<proteinExistence type="predicted"/>
<evidence type="ECO:0000313" key="5">
    <source>
        <dbReference type="EMBL" id="MCU4744231.1"/>
    </source>
</evidence>
<dbReference type="InterPro" id="IPR031803">
    <property type="entry name" value="BAT_GAF/HTH-assoc"/>
</dbReference>